<protein>
    <submittedName>
        <fullName evidence="1">Uncharacterized protein</fullName>
    </submittedName>
</protein>
<evidence type="ECO:0000313" key="1">
    <source>
        <dbReference type="EMBL" id="SFU61808.1"/>
    </source>
</evidence>
<dbReference type="Proteomes" id="UP000198817">
    <property type="component" value="Unassembled WGS sequence"/>
</dbReference>
<gene>
    <name evidence="1" type="ORF">SAMN05216508_1207</name>
</gene>
<dbReference type="AlphaFoldDB" id="A0A1I7HM81"/>
<proteinExistence type="predicted"/>
<keyword evidence="2" id="KW-1185">Reference proteome</keyword>
<dbReference type="EMBL" id="FPBT01000020">
    <property type="protein sequence ID" value="SFU61808.1"/>
    <property type="molecule type" value="Genomic_DNA"/>
</dbReference>
<name>A0A1I7HM81_9FIRM</name>
<organism evidence="1 2">
    <name type="scientific">Eubacterium pyruvativorans</name>
    <dbReference type="NCBI Taxonomy" id="155865"/>
    <lineage>
        <taxon>Bacteria</taxon>
        <taxon>Bacillati</taxon>
        <taxon>Bacillota</taxon>
        <taxon>Clostridia</taxon>
        <taxon>Eubacteriales</taxon>
        <taxon>Eubacteriaceae</taxon>
        <taxon>Eubacterium</taxon>
    </lineage>
</organism>
<reference evidence="1 2" key="1">
    <citation type="submission" date="2016-10" db="EMBL/GenBank/DDBJ databases">
        <authorList>
            <person name="de Groot N.N."/>
        </authorList>
    </citation>
    <scope>NUCLEOTIDE SEQUENCE [LARGE SCALE GENOMIC DNA]</scope>
    <source>
        <strain evidence="1 2">KHGC13</strain>
    </source>
</reference>
<accession>A0A1I7HM81</accession>
<dbReference type="RefSeq" id="WP_090471643.1">
    <property type="nucleotide sequence ID" value="NZ_FOWF01000021.1"/>
</dbReference>
<evidence type="ECO:0000313" key="2">
    <source>
        <dbReference type="Proteomes" id="UP000198817"/>
    </source>
</evidence>
<sequence>MPIKDKNYRNFENRKPFNNIPCREDETLAPVVIDNDFRDYLKELGLNWDNAETWHFPRCGEGVPVAFIQIKKNELDQAIKFFNNQVSHYLKRFQKDEWSEFASIEEMLEAAEDDDRKSYDPTGSTANEDAAELEMTFHSLLEDLERLDPTYARIIRMLHDGFKKGEIMMEVDLGTEKSQGYATISKIQLIAEQIWNKNYR</sequence>
<dbReference type="OrthoDB" id="1986192at2"/>